<dbReference type="Pfam" id="PF07282">
    <property type="entry name" value="Cas12f1-like_TNB"/>
    <property type="match status" value="1"/>
</dbReference>
<keyword evidence="1" id="KW-0238">DNA-binding</keyword>
<dbReference type="eggNOG" id="COG0675">
    <property type="taxonomic scope" value="Bacteria"/>
</dbReference>
<dbReference type="NCBIfam" id="TIGR01766">
    <property type="entry name" value="IS200/IS605 family accessory protein TnpB-like domain"/>
    <property type="match status" value="1"/>
</dbReference>
<sequence>MRLVQRHIIRPDHKYYQYFDQQCYLSKNLYNLSTYRYRQHFFQTGQKLSFNDLYHQVSKTSAYYALPNTKVAKQIIRRIDQSWKGYFQAHKDWSRVDNYLHTVSRRVIDWCLLNSIGTLVIGKNDHWKQSINIGKKNNQQFVSIPHARLIEMLCYKGELMGIKVVVTEESYTSQSSFLDFDTLPSYGEKKPKFSGKRIKRGLYKTSTGKLINADVNGSYNCIRKHLQQEKVKSNAFHSHDLMALPFMPVTYDPLRTHNLNFLQIV</sequence>
<evidence type="ECO:0000259" key="2">
    <source>
        <dbReference type="Pfam" id="PF07282"/>
    </source>
</evidence>
<gene>
    <name evidence="3" type="ordered locus">Cyan10605_3464</name>
</gene>
<dbReference type="Proteomes" id="UP000010480">
    <property type="component" value="Chromosome"/>
</dbReference>
<reference evidence="4" key="1">
    <citation type="journal article" date="2013" name="Proc. Natl. Acad. Sci. U.S.A.">
        <title>Improving the coverage of the cyanobacterial phylum using diversity-driven genome sequencing.</title>
        <authorList>
            <person name="Shih P.M."/>
            <person name="Wu D."/>
            <person name="Latifi A."/>
            <person name="Axen S.D."/>
            <person name="Fewer D.P."/>
            <person name="Talla E."/>
            <person name="Calteau A."/>
            <person name="Cai F."/>
            <person name="Tandeau de Marsac N."/>
            <person name="Rippka R."/>
            <person name="Herdman M."/>
            <person name="Sivonen K."/>
            <person name="Coursin T."/>
            <person name="Laurent T."/>
            <person name="Goodwin L."/>
            <person name="Nolan M."/>
            <person name="Davenport K.W."/>
            <person name="Han C.S."/>
            <person name="Rubin E.M."/>
            <person name="Eisen J.A."/>
            <person name="Woyke T."/>
            <person name="Gugger M."/>
            <person name="Kerfeld C.A."/>
        </authorList>
    </citation>
    <scope>NUCLEOTIDE SEQUENCE [LARGE SCALE GENOMIC DNA]</scope>
    <source>
        <strain evidence="4">PCC 10605</strain>
    </source>
</reference>
<dbReference type="KEGG" id="can:Cyan10605_3464"/>
<dbReference type="HOGENOM" id="CLU_1141654_0_0_3"/>
<keyword evidence="4" id="KW-1185">Reference proteome</keyword>
<dbReference type="AlphaFoldDB" id="K9Z8I0"/>
<proteinExistence type="predicted"/>
<dbReference type="EMBL" id="CP003947">
    <property type="protein sequence ID" value="AFZ55501.1"/>
    <property type="molecule type" value="Genomic_DNA"/>
</dbReference>
<evidence type="ECO:0000313" key="4">
    <source>
        <dbReference type="Proteomes" id="UP000010480"/>
    </source>
</evidence>
<name>K9Z8I0_CYAAP</name>
<protein>
    <submittedName>
        <fullName evidence="3">Transposase, IS605 OrfB family</fullName>
    </submittedName>
</protein>
<feature type="domain" description="Cas12f1-like TNB" evidence="2">
    <location>
        <begin position="146"/>
        <end position="220"/>
    </location>
</feature>
<dbReference type="OrthoDB" id="442799at2"/>
<accession>K9Z8I0</accession>
<evidence type="ECO:0000313" key="3">
    <source>
        <dbReference type="EMBL" id="AFZ55501.1"/>
    </source>
</evidence>
<dbReference type="STRING" id="755178.Cyan10605_3464"/>
<evidence type="ECO:0000256" key="1">
    <source>
        <dbReference type="ARBA" id="ARBA00023125"/>
    </source>
</evidence>
<organism evidence="3 4">
    <name type="scientific">Cyanobacterium aponinum (strain PCC 10605)</name>
    <dbReference type="NCBI Taxonomy" id="755178"/>
    <lineage>
        <taxon>Bacteria</taxon>
        <taxon>Bacillati</taxon>
        <taxon>Cyanobacteriota</taxon>
        <taxon>Cyanophyceae</taxon>
        <taxon>Oscillatoriophycideae</taxon>
        <taxon>Chroococcales</taxon>
        <taxon>Geminocystaceae</taxon>
        <taxon>Cyanobacterium</taxon>
    </lineage>
</organism>
<dbReference type="GO" id="GO:0003677">
    <property type="term" value="F:DNA binding"/>
    <property type="evidence" value="ECO:0007669"/>
    <property type="project" value="UniProtKB-KW"/>
</dbReference>
<dbReference type="PATRIC" id="fig|755178.3.peg.3689"/>
<dbReference type="InterPro" id="IPR010095">
    <property type="entry name" value="Cas12f1-like_TNB"/>
</dbReference>